<dbReference type="CDD" id="cd12087">
    <property type="entry name" value="TM_EGFR-like"/>
    <property type="match status" value="1"/>
</dbReference>
<dbReference type="Proteomes" id="UP001203297">
    <property type="component" value="Unassembled WGS sequence"/>
</dbReference>
<dbReference type="EMBL" id="WTXG01000022">
    <property type="protein sequence ID" value="KAI0299636.1"/>
    <property type="molecule type" value="Genomic_DNA"/>
</dbReference>
<sequence length="509" mass="53322">MRIFNFQRQLSSTSSSLGLQPTISFSLSLSSSFSLSPTLSTVLSSSSNSASSVSRNSVTSFTQPTTTSHTVSSSSSSSSSTLTTSTSDSVTSSSSDTLSSSSSSPSSSLQPSTSLFTSSTLPSTTSTTSTFSFSPSTSPLTSSSTTTPPAVSFSPLSRPPLSLISMEVPQRQIATPIVTSLRAPAPFHASARTSVIAGSAIGGLALFIIGLTTLFVLRRRVQQQQYWALTHKRLPSRATFLAGEDMDLPQPSPPFAYSDNDDPFATGSSSRYISAVGSRASSSYPPSVHVRSSSPSSPPRLLRVRASESGSIFHESVWPPPSTGSQLIDPLTSPSQSVELGRIVDDVMGPSRAASMRETSMTGTGVGTDATDDDDDDDDDDDRSGGGGSGRLSHARHGSYASETGPLLGNARDGGVPSPLTLTLANPDETPLPSPQSVYSSESTQEQQEMSTSTLTHPQTSPSPQRQTWTPTPPPLPTSPQPQPQPLRWLSRSPNPSPKQSPLNRAQGL</sequence>
<reference evidence="3" key="1">
    <citation type="journal article" date="2022" name="New Phytol.">
        <title>Evolutionary transition to the ectomycorrhizal habit in the genomes of a hyperdiverse lineage of mushroom-forming fungi.</title>
        <authorList>
            <person name="Looney B."/>
            <person name="Miyauchi S."/>
            <person name="Morin E."/>
            <person name="Drula E."/>
            <person name="Courty P.E."/>
            <person name="Kohler A."/>
            <person name="Kuo A."/>
            <person name="LaButti K."/>
            <person name="Pangilinan J."/>
            <person name="Lipzen A."/>
            <person name="Riley R."/>
            <person name="Andreopoulos W."/>
            <person name="He G."/>
            <person name="Johnson J."/>
            <person name="Nolan M."/>
            <person name="Tritt A."/>
            <person name="Barry K.W."/>
            <person name="Grigoriev I.V."/>
            <person name="Nagy L.G."/>
            <person name="Hibbett D."/>
            <person name="Henrissat B."/>
            <person name="Matheny P.B."/>
            <person name="Labbe J."/>
            <person name="Martin F.M."/>
        </authorList>
    </citation>
    <scope>NUCLEOTIDE SEQUENCE</scope>
    <source>
        <strain evidence="3">BPL690</strain>
    </source>
</reference>
<proteinExistence type="predicted"/>
<feature type="compositionally biased region" description="Low complexity" evidence="1">
    <location>
        <begin position="440"/>
        <end position="470"/>
    </location>
</feature>
<feature type="region of interest" description="Disordered" evidence="1">
    <location>
        <begin position="313"/>
        <end position="509"/>
    </location>
</feature>
<comment type="caution">
    <text evidence="3">The sequence shown here is derived from an EMBL/GenBank/DDBJ whole genome shotgun (WGS) entry which is preliminary data.</text>
</comment>
<evidence type="ECO:0000256" key="1">
    <source>
        <dbReference type="SAM" id="MobiDB-lite"/>
    </source>
</evidence>
<accession>A0AAD4M2A6</accession>
<feature type="compositionally biased region" description="Low complexity" evidence="1">
    <location>
        <begin position="281"/>
        <end position="301"/>
    </location>
</feature>
<keyword evidence="2" id="KW-0472">Membrane</keyword>
<feature type="compositionally biased region" description="Acidic residues" evidence="1">
    <location>
        <begin position="370"/>
        <end position="382"/>
    </location>
</feature>
<feature type="compositionally biased region" description="Pro residues" evidence="1">
    <location>
        <begin position="471"/>
        <end position="485"/>
    </location>
</feature>
<gene>
    <name evidence="3" type="ORF">B0F90DRAFT_1818003</name>
</gene>
<evidence type="ECO:0000313" key="3">
    <source>
        <dbReference type="EMBL" id="KAI0299636.1"/>
    </source>
</evidence>
<keyword evidence="2" id="KW-1133">Transmembrane helix</keyword>
<evidence type="ECO:0000256" key="2">
    <source>
        <dbReference type="SAM" id="Phobius"/>
    </source>
</evidence>
<keyword evidence="4" id="KW-1185">Reference proteome</keyword>
<protein>
    <submittedName>
        <fullName evidence="3">Uncharacterized protein</fullName>
    </submittedName>
</protein>
<feature type="region of interest" description="Disordered" evidence="1">
    <location>
        <begin position="278"/>
        <end position="301"/>
    </location>
</feature>
<evidence type="ECO:0000313" key="4">
    <source>
        <dbReference type="Proteomes" id="UP001203297"/>
    </source>
</evidence>
<organism evidence="3 4">
    <name type="scientific">Multifurca ochricompacta</name>
    <dbReference type="NCBI Taxonomy" id="376703"/>
    <lineage>
        <taxon>Eukaryota</taxon>
        <taxon>Fungi</taxon>
        <taxon>Dikarya</taxon>
        <taxon>Basidiomycota</taxon>
        <taxon>Agaricomycotina</taxon>
        <taxon>Agaricomycetes</taxon>
        <taxon>Russulales</taxon>
        <taxon>Russulaceae</taxon>
        <taxon>Multifurca</taxon>
    </lineage>
</organism>
<feature type="region of interest" description="Disordered" evidence="1">
    <location>
        <begin position="46"/>
        <end position="154"/>
    </location>
</feature>
<name>A0AAD4M2A6_9AGAM</name>
<feature type="compositionally biased region" description="Polar residues" evidence="1">
    <location>
        <begin position="492"/>
        <end position="509"/>
    </location>
</feature>
<dbReference type="AlphaFoldDB" id="A0AAD4M2A6"/>
<feature type="transmembrane region" description="Helical" evidence="2">
    <location>
        <begin position="195"/>
        <end position="217"/>
    </location>
</feature>
<keyword evidence="2" id="KW-0812">Transmembrane</keyword>